<dbReference type="Proteomes" id="UP000007934">
    <property type="component" value="Chromosome"/>
</dbReference>
<dbReference type="eggNOG" id="COG4383">
    <property type="taxonomic scope" value="Bacteria"/>
</dbReference>
<evidence type="ECO:0000313" key="2">
    <source>
        <dbReference type="Proteomes" id="UP000007934"/>
    </source>
</evidence>
<dbReference type="HOGENOM" id="CLU_679287_0_0_7"/>
<name>E7AC42_HELFC</name>
<sequence length="405" mass="46305">MLKLSTPHFIPPQLSYEMIKNALNSERFEEIVKVGRYFLRFDPQVSAEVHKRRILLARLPLVLECEDARAQEAFKNIQKHGWHSFLYNATEALFYGCAYFIKGYAKGGLDYQPISAQYLNYDAKTPQRRVFVYSEGQQVFLEERSDVLKVGNMDLYNSVCYRVLSIAALKFLAMQKYMTYLENLSIPPLVLKSEGFEDDKELEKLLDNLEDLRASSVGIFNKEDTLELLNGNVDRGVFLDFLRYCDECISKVVSGQVLSSNAVSKGTQALGVVHENMTRYMLEFDAKILLEGINDALKEALGLYFENVPPFELILDTNTEIDEEYQARVYKALYEMGLEVDLGALQKAFNVPLRRTERPVNASLAPNAQIHTQGWISEQIKQIQEAFKSPETLDFLTDTFAMPAQ</sequence>
<proteinExistence type="predicted"/>
<dbReference type="RefSeq" id="WP_013468496.1">
    <property type="nucleotide sequence ID" value="NC_014810.2"/>
</dbReference>
<reference evidence="1 2" key="1">
    <citation type="journal article" date="2011" name="Genome Biol. Evol.">
        <title>Comparative whole genome sequence analysis of the carcinogenic bacterial model pathogen Helicobacter felis.</title>
        <authorList>
            <person name="Arnold I.C."/>
            <person name="Zigova Z."/>
            <person name="Holden M."/>
            <person name="Lawley T.D."/>
            <person name="Rad R."/>
            <person name="Dougan G."/>
            <person name="Falkow S."/>
            <person name="Bentley S.D."/>
            <person name="Muller A."/>
        </authorList>
    </citation>
    <scope>NUCLEOTIDE SEQUENCE [LARGE SCALE GENOMIC DNA]</scope>
    <source>
        <strain evidence="2">ATCC 49179 / CCUG 28539 / NCTC 12436 / CS1</strain>
    </source>
</reference>
<evidence type="ECO:0008006" key="3">
    <source>
        <dbReference type="Google" id="ProtNLM"/>
    </source>
</evidence>
<evidence type="ECO:0000313" key="1">
    <source>
        <dbReference type="EMBL" id="CBY82124.1"/>
    </source>
</evidence>
<protein>
    <recommendedName>
        <fullName evidence="3">Phage portal protein</fullName>
    </recommendedName>
</protein>
<dbReference type="GeneID" id="36134850"/>
<organism evidence="1 2">
    <name type="scientific">Helicobacter felis (strain ATCC 49179 / CCUG 28539 / NCTC 12436 / CS1)</name>
    <dbReference type="NCBI Taxonomy" id="936155"/>
    <lineage>
        <taxon>Bacteria</taxon>
        <taxon>Pseudomonadati</taxon>
        <taxon>Campylobacterota</taxon>
        <taxon>Epsilonproteobacteria</taxon>
        <taxon>Campylobacterales</taxon>
        <taxon>Helicobacteraceae</taxon>
        <taxon>Helicobacter</taxon>
    </lineage>
</organism>
<dbReference type="InterPro" id="IPR009279">
    <property type="entry name" value="Portal_Mu"/>
</dbReference>
<dbReference type="KEGG" id="hfe:HFELIS_00400"/>
<accession>E7AC42</accession>
<dbReference type="STRING" id="936155.HFELIS_00400"/>
<dbReference type="EMBL" id="FQ670179">
    <property type="protein sequence ID" value="CBY82124.1"/>
    <property type="molecule type" value="Genomic_DNA"/>
</dbReference>
<gene>
    <name evidence="1" type="ordered locus">Hfelis_00400</name>
</gene>
<dbReference type="Pfam" id="PF06074">
    <property type="entry name" value="Portal_Mu"/>
    <property type="match status" value="1"/>
</dbReference>
<keyword evidence="2" id="KW-1185">Reference proteome</keyword>
<dbReference type="AlphaFoldDB" id="E7AC42"/>
<dbReference type="OrthoDB" id="5329970at2"/>